<sequence>MAEQSGKQSDTEHLGTDLTGTEKITPNQSLNQAGSIHRDPFIRAFLDKIPKDVASTFTDSQLLQLKMMFGTRGKASHAVDIRTVMGGFGWNYYLVFLFGRNRRDLSRTEQKVANAWRVVLLLVGSFALFSMVIISLYLLKSFAGIDLLPRFSFGFWTWLSS</sequence>
<keyword evidence="4" id="KW-1185">Reference proteome</keyword>
<feature type="compositionally biased region" description="Polar residues" evidence="1">
    <location>
        <begin position="18"/>
        <end position="32"/>
    </location>
</feature>
<feature type="region of interest" description="Disordered" evidence="1">
    <location>
        <begin position="1"/>
        <end position="32"/>
    </location>
</feature>
<evidence type="ECO:0000313" key="4">
    <source>
        <dbReference type="Proteomes" id="UP000095039"/>
    </source>
</evidence>
<dbReference type="RefSeq" id="WP_016960112.1">
    <property type="nucleotide sequence ID" value="NZ_AJWN02000057.1"/>
</dbReference>
<dbReference type="EMBL" id="AJWN02000057">
    <property type="protein sequence ID" value="OEE61009.1"/>
    <property type="molecule type" value="Genomic_DNA"/>
</dbReference>
<gene>
    <name evidence="3" type="ORF">A1OK_21605</name>
</gene>
<reference evidence="3 4" key="1">
    <citation type="journal article" date="2012" name="Science">
        <title>Ecological populations of bacteria act as socially cohesive units of antibiotic production and resistance.</title>
        <authorList>
            <person name="Cordero O.X."/>
            <person name="Wildschutte H."/>
            <person name="Kirkup B."/>
            <person name="Proehl S."/>
            <person name="Ngo L."/>
            <person name="Hussain F."/>
            <person name="Le Roux F."/>
            <person name="Mincer T."/>
            <person name="Polz M.F."/>
        </authorList>
    </citation>
    <scope>NUCLEOTIDE SEQUENCE [LARGE SCALE GENOMIC DNA]</scope>
    <source>
        <strain evidence="3 4">FF-454</strain>
    </source>
</reference>
<keyword evidence="2" id="KW-0812">Transmembrane</keyword>
<evidence type="ECO:0000256" key="1">
    <source>
        <dbReference type="SAM" id="MobiDB-lite"/>
    </source>
</evidence>
<dbReference type="AlphaFoldDB" id="A0A1E5C6B3"/>
<evidence type="ECO:0008006" key="5">
    <source>
        <dbReference type="Google" id="ProtNLM"/>
    </source>
</evidence>
<evidence type="ECO:0000256" key="2">
    <source>
        <dbReference type="SAM" id="Phobius"/>
    </source>
</evidence>
<protein>
    <recommendedName>
        <fullName evidence="5">3-phosphoshikimate 1-carboxyvinyltransferase</fullName>
    </recommendedName>
</protein>
<comment type="caution">
    <text evidence="3">The sequence shown here is derived from an EMBL/GenBank/DDBJ whole genome shotgun (WGS) entry which is preliminary data.</text>
</comment>
<accession>A0A1E5C6B3</accession>
<name>A0A1E5C6B3_9GAMM</name>
<feature type="transmembrane region" description="Helical" evidence="2">
    <location>
        <begin position="81"/>
        <end position="98"/>
    </location>
</feature>
<keyword evidence="2" id="KW-1133">Transmembrane helix</keyword>
<dbReference type="Proteomes" id="UP000095039">
    <property type="component" value="Unassembled WGS sequence"/>
</dbReference>
<proteinExistence type="predicted"/>
<feature type="transmembrane region" description="Helical" evidence="2">
    <location>
        <begin position="118"/>
        <end position="139"/>
    </location>
</feature>
<organism evidence="3 4">
    <name type="scientific">Enterovibrio norvegicus FF-454</name>
    <dbReference type="NCBI Taxonomy" id="1185651"/>
    <lineage>
        <taxon>Bacteria</taxon>
        <taxon>Pseudomonadati</taxon>
        <taxon>Pseudomonadota</taxon>
        <taxon>Gammaproteobacteria</taxon>
        <taxon>Vibrionales</taxon>
        <taxon>Vibrionaceae</taxon>
        <taxon>Enterovibrio</taxon>
    </lineage>
</organism>
<evidence type="ECO:0000313" key="3">
    <source>
        <dbReference type="EMBL" id="OEE61009.1"/>
    </source>
</evidence>
<keyword evidence="2" id="KW-0472">Membrane</keyword>